<dbReference type="InterPro" id="IPR004020">
    <property type="entry name" value="DAPIN"/>
</dbReference>
<dbReference type="Ensembl" id="ENSTMTT00000013104.1">
    <property type="protein sequence ID" value="ENSTMTP00000012666.1"/>
    <property type="gene ID" value="ENSTMTG00000009160.1"/>
</dbReference>
<feature type="domain" description="Pyrin" evidence="1">
    <location>
        <begin position="1"/>
        <end position="90"/>
    </location>
</feature>
<dbReference type="AlphaFoldDB" id="A0A674IT26"/>
<dbReference type="SUPFAM" id="SSF47986">
    <property type="entry name" value="DEATH domain"/>
    <property type="match status" value="1"/>
</dbReference>
<dbReference type="PROSITE" id="PS50824">
    <property type="entry name" value="DAPIN"/>
    <property type="match status" value="1"/>
</dbReference>
<sequence>MIKNHLLDTLKNLLEAEMKEFKSKLTDIKLEKGYHSHVPRCDLEKADAVELTELLISHYGEHYAVRVTTMVLDAINQRDRAERLRRATVAGQE</sequence>
<dbReference type="SMART" id="SM01289">
    <property type="entry name" value="PYRIN"/>
    <property type="match status" value="1"/>
</dbReference>
<evidence type="ECO:0000259" key="1">
    <source>
        <dbReference type="PROSITE" id="PS50824"/>
    </source>
</evidence>
<organism evidence="2 3">
    <name type="scientific">Terrapene triunguis</name>
    <name type="common">Three-toed box turtle</name>
    <dbReference type="NCBI Taxonomy" id="2587831"/>
    <lineage>
        <taxon>Eukaryota</taxon>
        <taxon>Metazoa</taxon>
        <taxon>Chordata</taxon>
        <taxon>Craniata</taxon>
        <taxon>Vertebrata</taxon>
        <taxon>Euteleostomi</taxon>
        <taxon>Archelosauria</taxon>
        <taxon>Testudinata</taxon>
        <taxon>Testudines</taxon>
        <taxon>Cryptodira</taxon>
        <taxon>Durocryptodira</taxon>
        <taxon>Testudinoidea</taxon>
        <taxon>Emydidae</taxon>
        <taxon>Terrapene</taxon>
    </lineage>
</organism>
<keyword evidence="3" id="KW-1185">Reference proteome</keyword>
<dbReference type="Gene3D" id="1.10.533.10">
    <property type="entry name" value="Death Domain, Fas"/>
    <property type="match status" value="1"/>
</dbReference>
<dbReference type="CDD" id="cd08321">
    <property type="entry name" value="Pyrin_ASC-like"/>
    <property type="match status" value="1"/>
</dbReference>
<evidence type="ECO:0000313" key="2">
    <source>
        <dbReference type="Ensembl" id="ENSTMTP00000012666.1"/>
    </source>
</evidence>
<dbReference type="InParanoid" id="A0A674IT26"/>
<dbReference type="Proteomes" id="UP000472274">
    <property type="component" value="Unplaced"/>
</dbReference>
<proteinExistence type="predicted"/>
<name>A0A674IT26_9SAUR</name>
<reference evidence="2" key="1">
    <citation type="submission" date="2025-08" db="UniProtKB">
        <authorList>
            <consortium name="Ensembl"/>
        </authorList>
    </citation>
    <scope>IDENTIFICATION</scope>
</reference>
<accession>A0A674IT26</accession>
<dbReference type="GeneTree" id="ENSGT01030000235085"/>
<dbReference type="InterPro" id="IPR011029">
    <property type="entry name" value="DEATH-like_dom_sf"/>
</dbReference>
<evidence type="ECO:0000313" key="3">
    <source>
        <dbReference type="Proteomes" id="UP000472274"/>
    </source>
</evidence>
<reference evidence="2" key="2">
    <citation type="submission" date="2025-09" db="UniProtKB">
        <authorList>
            <consortium name="Ensembl"/>
        </authorList>
    </citation>
    <scope>IDENTIFICATION</scope>
</reference>
<protein>
    <recommendedName>
        <fullName evidence="1">Pyrin domain-containing protein</fullName>
    </recommendedName>
</protein>
<dbReference type="Pfam" id="PF02758">
    <property type="entry name" value="PYRIN"/>
    <property type="match status" value="1"/>
</dbReference>